<evidence type="ECO:0000256" key="1">
    <source>
        <dbReference type="SAM" id="MobiDB-lite"/>
    </source>
</evidence>
<evidence type="ECO:0000313" key="3">
    <source>
        <dbReference type="Proteomes" id="UP000076580"/>
    </source>
</evidence>
<feature type="region of interest" description="Disordered" evidence="1">
    <location>
        <begin position="90"/>
        <end position="152"/>
    </location>
</feature>
<protein>
    <submittedName>
        <fullName evidence="2">Uncharacterized protein</fullName>
    </submittedName>
</protein>
<gene>
    <name evidence="2" type="ORF">DCS_02929</name>
</gene>
<dbReference type="RefSeq" id="XP_040661137.1">
    <property type="nucleotide sequence ID" value="XM_040800254.1"/>
</dbReference>
<proteinExistence type="predicted"/>
<evidence type="ECO:0000313" key="2">
    <source>
        <dbReference type="EMBL" id="KYK61785.1"/>
    </source>
</evidence>
<dbReference type="Proteomes" id="UP000076580">
    <property type="component" value="Chromosome 01"/>
</dbReference>
<keyword evidence="3" id="KW-1185">Reference proteome</keyword>
<feature type="compositionally biased region" description="Low complexity" evidence="1">
    <location>
        <begin position="187"/>
        <end position="201"/>
    </location>
</feature>
<feature type="compositionally biased region" description="Pro residues" evidence="1">
    <location>
        <begin position="202"/>
        <end position="213"/>
    </location>
</feature>
<name>A0A151GXE8_DRECN</name>
<dbReference type="InParanoid" id="A0A151GXE8"/>
<feature type="compositionally biased region" description="Basic and acidic residues" evidence="1">
    <location>
        <begin position="98"/>
        <end position="109"/>
    </location>
</feature>
<dbReference type="STRING" id="98403.A0A151GXE8"/>
<dbReference type="EMBL" id="LAYC01000001">
    <property type="protein sequence ID" value="KYK61785.1"/>
    <property type="molecule type" value="Genomic_DNA"/>
</dbReference>
<accession>A0A151GXE8</accession>
<dbReference type="AlphaFoldDB" id="A0A151GXE8"/>
<dbReference type="GeneID" id="63715572"/>
<comment type="caution">
    <text evidence="2">The sequence shown here is derived from an EMBL/GenBank/DDBJ whole genome shotgun (WGS) entry which is preliminary data.</text>
</comment>
<sequence>MAPSGTVQTGIIYQALIQSNCHAFLGGNVEVDVISQLDAAAYRWKVHVIKTEDGFRTIVLSASAPTLQRAFEDLHRKSAQAVGEYVLRKGFDPLPGKPTDERDGPERDISTLGFASPMGMKVARHCSPDSHFESPKSWSSSDSEGDSDSLHMSSSWSPDYFEAYRPPVMTNEPLSRHEILAGGGADGSLPSPGLPPRLDAAPRPPRGVVGPPPKARHWPTTLRQMGGTAEGNMAHASPPLPLPGMLCTGGPAHKATPVVDVWLPAPAPTTTTATDTCKPSAFKASIDGGRGVMLTIDWEDHGEATFLEHCDLEAEAIKAKVLHLLATRRLAFGSSSASARPSPTAVEKVKVKQIKMDGSLYHVGCDMQDELSMLLASEPAARVIQVFVKVDACASPVNE</sequence>
<feature type="region of interest" description="Disordered" evidence="1">
    <location>
        <begin position="178"/>
        <end position="219"/>
    </location>
</feature>
<reference evidence="2 3" key="1">
    <citation type="journal article" date="2016" name="Sci. Rep.">
        <title>Insights into Adaptations to a Near-Obligate Nematode Endoparasitic Lifestyle from the Finished Genome of Drechmeria coniospora.</title>
        <authorList>
            <person name="Zhang L."/>
            <person name="Zhou Z."/>
            <person name="Guo Q."/>
            <person name="Fokkens L."/>
            <person name="Miskei M."/>
            <person name="Pocsi I."/>
            <person name="Zhang W."/>
            <person name="Chen M."/>
            <person name="Wang L."/>
            <person name="Sun Y."/>
            <person name="Donzelli B.G."/>
            <person name="Gibson D.M."/>
            <person name="Nelson D.R."/>
            <person name="Luo J.G."/>
            <person name="Rep M."/>
            <person name="Liu H."/>
            <person name="Yang S."/>
            <person name="Wang J."/>
            <person name="Krasnoff S.B."/>
            <person name="Xu Y."/>
            <person name="Molnar I."/>
            <person name="Lin M."/>
        </authorList>
    </citation>
    <scope>NUCLEOTIDE SEQUENCE [LARGE SCALE GENOMIC DNA]</scope>
    <source>
        <strain evidence="2 3">ARSEF 6962</strain>
    </source>
</reference>
<organism evidence="2 3">
    <name type="scientific">Drechmeria coniospora</name>
    <name type="common">Nematophagous fungus</name>
    <name type="synonym">Meria coniospora</name>
    <dbReference type="NCBI Taxonomy" id="98403"/>
    <lineage>
        <taxon>Eukaryota</taxon>
        <taxon>Fungi</taxon>
        <taxon>Dikarya</taxon>
        <taxon>Ascomycota</taxon>
        <taxon>Pezizomycotina</taxon>
        <taxon>Sordariomycetes</taxon>
        <taxon>Hypocreomycetidae</taxon>
        <taxon>Hypocreales</taxon>
        <taxon>Ophiocordycipitaceae</taxon>
        <taxon>Drechmeria</taxon>
    </lineage>
</organism>